<feature type="transmembrane region" description="Helical" evidence="8">
    <location>
        <begin position="329"/>
        <end position="352"/>
    </location>
</feature>
<gene>
    <name evidence="9" type="ORF">ACFP56_02455</name>
</gene>
<comment type="caution">
    <text evidence="9">The sequence shown here is derived from an EMBL/GenBank/DDBJ whole genome shotgun (WGS) entry which is preliminary data.</text>
</comment>
<sequence>MKEKLHPFHICLLVYMNQSGVVLFALPRLLAQETGYNGWVTILIYSAMATFNIWLISVVYRLSKGKSIFVIIEQALPKVFIIPLYTFLVSLWTLTGCLIAKQYVIIFQTFVFPTTHPMFIKFLVDFLAFLLISKGIYNIAKAATSFFWILIWLLLLLLYFIKDFEWVNMTPFFFHEHSPNVLVGGLTVYSAFLGYELAILLFPYVEKGKRFIKSVYLANVMVTLSYLAVCVVCFGLYSFNQLKRLSYPVIDLLAQISFPFVERIETFTFSMFIFTNLISITFYIWAAKEAVLRVVPKINGNWITAVLISAAYAVSWIPDVLSKVEAWLTFLGITEIAIAFGLPLLLIVILLLRKGEKESCITDYD</sequence>
<dbReference type="PANTHER" id="PTHR34975">
    <property type="entry name" value="SPORE GERMINATION PROTEIN A2"/>
    <property type="match status" value="1"/>
</dbReference>
<dbReference type="Gene3D" id="1.20.1740.10">
    <property type="entry name" value="Amino acid/polyamine transporter I"/>
    <property type="match status" value="1"/>
</dbReference>
<dbReference type="InterPro" id="IPR004761">
    <property type="entry name" value="Spore_GerAB"/>
</dbReference>
<keyword evidence="5 8" id="KW-0812">Transmembrane</keyword>
<feature type="transmembrane region" description="Helical" evidence="8">
    <location>
        <begin position="118"/>
        <end position="137"/>
    </location>
</feature>
<proteinExistence type="inferred from homology"/>
<feature type="transmembrane region" description="Helical" evidence="8">
    <location>
        <begin position="267"/>
        <end position="286"/>
    </location>
</feature>
<protein>
    <submittedName>
        <fullName evidence="9">GerAB/ArcD/ProY family transporter</fullName>
    </submittedName>
</protein>
<feature type="transmembrane region" description="Helical" evidence="8">
    <location>
        <begin position="144"/>
        <end position="161"/>
    </location>
</feature>
<feature type="transmembrane region" description="Helical" evidence="8">
    <location>
        <begin position="216"/>
        <end position="239"/>
    </location>
</feature>
<dbReference type="EMBL" id="JBHSTE010000001">
    <property type="protein sequence ID" value="MFC6331468.1"/>
    <property type="molecule type" value="Genomic_DNA"/>
</dbReference>
<dbReference type="Proteomes" id="UP001596233">
    <property type="component" value="Unassembled WGS sequence"/>
</dbReference>
<evidence type="ECO:0000256" key="5">
    <source>
        <dbReference type="ARBA" id="ARBA00022692"/>
    </source>
</evidence>
<feature type="transmembrane region" description="Helical" evidence="8">
    <location>
        <begin position="42"/>
        <end position="63"/>
    </location>
</feature>
<organism evidence="9 10">
    <name type="scientific">Paenibacillus septentrionalis</name>
    <dbReference type="NCBI Taxonomy" id="429342"/>
    <lineage>
        <taxon>Bacteria</taxon>
        <taxon>Bacillati</taxon>
        <taxon>Bacillota</taxon>
        <taxon>Bacilli</taxon>
        <taxon>Bacillales</taxon>
        <taxon>Paenibacillaceae</taxon>
        <taxon>Paenibacillus</taxon>
    </lineage>
</organism>
<dbReference type="PANTHER" id="PTHR34975:SF2">
    <property type="entry name" value="SPORE GERMINATION PROTEIN A2"/>
    <property type="match status" value="1"/>
</dbReference>
<dbReference type="Pfam" id="PF03845">
    <property type="entry name" value="Spore_permease"/>
    <property type="match status" value="1"/>
</dbReference>
<feature type="transmembrane region" description="Helical" evidence="8">
    <location>
        <begin position="12"/>
        <end position="30"/>
    </location>
</feature>
<comment type="subcellular location">
    <subcellularLocation>
        <location evidence="1">Membrane</location>
        <topology evidence="1">Multi-pass membrane protein</topology>
    </subcellularLocation>
</comment>
<evidence type="ECO:0000313" key="10">
    <source>
        <dbReference type="Proteomes" id="UP001596233"/>
    </source>
</evidence>
<evidence type="ECO:0000256" key="3">
    <source>
        <dbReference type="ARBA" id="ARBA00022448"/>
    </source>
</evidence>
<feature type="transmembrane region" description="Helical" evidence="8">
    <location>
        <begin position="84"/>
        <end position="106"/>
    </location>
</feature>
<evidence type="ECO:0000256" key="4">
    <source>
        <dbReference type="ARBA" id="ARBA00022544"/>
    </source>
</evidence>
<evidence type="ECO:0000256" key="8">
    <source>
        <dbReference type="SAM" id="Phobius"/>
    </source>
</evidence>
<keyword evidence="4" id="KW-0309">Germination</keyword>
<accession>A0ABW1UZ87</accession>
<reference evidence="10" key="1">
    <citation type="journal article" date="2019" name="Int. J. Syst. Evol. Microbiol.">
        <title>The Global Catalogue of Microorganisms (GCM) 10K type strain sequencing project: providing services to taxonomists for standard genome sequencing and annotation.</title>
        <authorList>
            <consortium name="The Broad Institute Genomics Platform"/>
            <consortium name="The Broad Institute Genome Sequencing Center for Infectious Disease"/>
            <person name="Wu L."/>
            <person name="Ma J."/>
        </authorList>
    </citation>
    <scope>NUCLEOTIDE SEQUENCE [LARGE SCALE GENOMIC DNA]</scope>
    <source>
        <strain evidence="10">PCU 280</strain>
    </source>
</reference>
<keyword evidence="6 8" id="KW-1133">Transmembrane helix</keyword>
<feature type="transmembrane region" description="Helical" evidence="8">
    <location>
        <begin position="298"/>
        <end position="317"/>
    </location>
</feature>
<name>A0ABW1UZ87_9BACL</name>
<evidence type="ECO:0000313" key="9">
    <source>
        <dbReference type="EMBL" id="MFC6331468.1"/>
    </source>
</evidence>
<evidence type="ECO:0000256" key="7">
    <source>
        <dbReference type="ARBA" id="ARBA00023136"/>
    </source>
</evidence>
<comment type="similarity">
    <text evidence="2">Belongs to the amino acid-polyamine-organocation (APC) superfamily. Spore germination protein (SGP) (TC 2.A.3.9) family.</text>
</comment>
<keyword evidence="10" id="KW-1185">Reference proteome</keyword>
<evidence type="ECO:0000256" key="1">
    <source>
        <dbReference type="ARBA" id="ARBA00004141"/>
    </source>
</evidence>
<keyword evidence="7 8" id="KW-0472">Membrane</keyword>
<evidence type="ECO:0000256" key="6">
    <source>
        <dbReference type="ARBA" id="ARBA00022989"/>
    </source>
</evidence>
<dbReference type="RefSeq" id="WP_379230746.1">
    <property type="nucleotide sequence ID" value="NZ_JBHSTE010000001.1"/>
</dbReference>
<keyword evidence="3" id="KW-0813">Transport</keyword>
<evidence type="ECO:0000256" key="2">
    <source>
        <dbReference type="ARBA" id="ARBA00007998"/>
    </source>
</evidence>
<feature type="transmembrane region" description="Helical" evidence="8">
    <location>
        <begin position="181"/>
        <end position="204"/>
    </location>
</feature>